<evidence type="ECO:0000313" key="3">
    <source>
        <dbReference type="Proteomes" id="UP000714817"/>
    </source>
</evidence>
<feature type="domain" description="N-acetyltransferase" evidence="1">
    <location>
        <begin position="117"/>
        <end position="253"/>
    </location>
</feature>
<sequence>MTKLMKLSITDIKTAVTAENLFVQSFKAESYKFLDTYILSNKIDRINISDASLADEIKYLENTYKPKGVCCFLIDPSTSPNTLKQFLTSFGYKKDETYDDVWWFKKTEDTESEVAQQIVNIVEVKSLDELKSSLNDTELEWWTSVFGNCLKKSNKPLLTKLYIGKYDNKVVSTYASAFYENVTIYKGAEVIENYRKRGINTQMMQHWLNEAKEYKCNWAVFQTDSSNFGSINTGKKFSFNMEFAKECYCKKLF</sequence>
<dbReference type="SUPFAM" id="SSF55729">
    <property type="entry name" value="Acyl-CoA N-acyltransferases (Nat)"/>
    <property type="match status" value="1"/>
</dbReference>
<dbReference type="EMBL" id="JAGQNY010000017">
    <property type="protein sequence ID" value="MCA9302424.1"/>
    <property type="molecule type" value="Genomic_DNA"/>
</dbReference>
<comment type="caution">
    <text evidence="2">The sequence shown here is derived from an EMBL/GenBank/DDBJ whole genome shotgun (WGS) entry which is preliminary data.</text>
</comment>
<dbReference type="AlphaFoldDB" id="A0A955E1V0"/>
<dbReference type="Proteomes" id="UP000714817">
    <property type="component" value="Unassembled WGS sequence"/>
</dbReference>
<evidence type="ECO:0000259" key="1">
    <source>
        <dbReference type="PROSITE" id="PS51186"/>
    </source>
</evidence>
<proteinExistence type="predicted"/>
<dbReference type="InterPro" id="IPR000182">
    <property type="entry name" value="GNAT_dom"/>
</dbReference>
<evidence type="ECO:0000313" key="2">
    <source>
        <dbReference type="EMBL" id="MCA9302424.1"/>
    </source>
</evidence>
<accession>A0A955E1V0</accession>
<gene>
    <name evidence="2" type="ORF">KDA10_03650</name>
</gene>
<dbReference type="InterPro" id="IPR016181">
    <property type="entry name" value="Acyl_CoA_acyltransferase"/>
</dbReference>
<reference evidence="2" key="2">
    <citation type="journal article" date="2021" name="Microbiome">
        <title>Successional dynamics and alternative stable states in a saline activated sludge microbial community over 9 years.</title>
        <authorList>
            <person name="Wang Y."/>
            <person name="Ye J."/>
            <person name="Ju F."/>
            <person name="Liu L."/>
            <person name="Boyd J.A."/>
            <person name="Deng Y."/>
            <person name="Parks D.H."/>
            <person name="Jiang X."/>
            <person name="Yin X."/>
            <person name="Woodcroft B.J."/>
            <person name="Tyson G.W."/>
            <person name="Hugenholtz P."/>
            <person name="Polz M.F."/>
            <person name="Zhang T."/>
        </authorList>
    </citation>
    <scope>NUCLEOTIDE SEQUENCE</scope>
    <source>
        <strain evidence="2">HKST-UBA80</strain>
    </source>
</reference>
<protein>
    <submittedName>
        <fullName evidence="2">GNAT family N-acetyltransferase</fullName>
    </submittedName>
</protein>
<dbReference type="Gene3D" id="3.40.630.30">
    <property type="match status" value="1"/>
</dbReference>
<dbReference type="GO" id="GO:0016747">
    <property type="term" value="F:acyltransferase activity, transferring groups other than amino-acyl groups"/>
    <property type="evidence" value="ECO:0007669"/>
    <property type="project" value="InterPro"/>
</dbReference>
<reference evidence="2" key="1">
    <citation type="submission" date="2020-04" db="EMBL/GenBank/DDBJ databases">
        <authorList>
            <person name="Zhang T."/>
        </authorList>
    </citation>
    <scope>NUCLEOTIDE SEQUENCE</scope>
    <source>
        <strain evidence="2">HKST-UBA80</strain>
    </source>
</reference>
<dbReference type="PROSITE" id="PS51186">
    <property type="entry name" value="GNAT"/>
    <property type="match status" value="1"/>
</dbReference>
<organism evidence="2 3">
    <name type="scientific">candidate division WWE3 bacterium</name>
    <dbReference type="NCBI Taxonomy" id="2053526"/>
    <lineage>
        <taxon>Bacteria</taxon>
        <taxon>Katanobacteria</taxon>
    </lineage>
</organism>
<dbReference type="Pfam" id="PF00583">
    <property type="entry name" value="Acetyltransf_1"/>
    <property type="match status" value="1"/>
</dbReference>
<name>A0A955E1V0_UNCKA</name>